<gene>
    <name evidence="2" type="ORF">PLEPLA_LOCUS31177</name>
</gene>
<protein>
    <submittedName>
        <fullName evidence="2">Uncharacterized protein</fullName>
    </submittedName>
</protein>
<dbReference type="EMBL" id="CADEAL010003112">
    <property type="protein sequence ID" value="CAB1443461.1"/>
    <property type="molecule type" value="Genomic_DNA"/>
</dbReference>
<feature type="region of interest" description="Disordered" evidence="1">
    <location>
        <begin position="97"/>
        <end position="133"/>
    </location>
</feature>
<proteinExistence type="predicted"/>
<dbReference type="AlphaFoldDB" id="A0A9N7V3L6"/>
<organism evidence="2 3">
    <name type="scientific">Pleuronectes platessa</name>
    <name type="common">European plaice</name>
    <dbReference type="NCBI Taxonomy" id="8262"/>
    <lineage>
        <taxon>Eukaryota</taxon>
        <taxon>Metazoa</taxon>
        <taxon>Chordata</taxon>
        <taxon>Craniata</taxon>
        <taxon>Vertebrata</taxon>
        <taxon>Euteleostomi</taxon>
        <taxon>Actinopterygii</taxon>
        <taxon>Neopterygii</taxon>
        <taxon>Teleostei</taxon>
        <taxon>Neoteleostei</taxon>
        <taxon>Acanthomorphata</taxon>
        <taxon>Carangaria</taxon>
        <taxon>Pleuronectiformes</taxon>
        <taxon>Pleuronectoidei</taxon>
        <taxon>Pleuronectidae</taxon>
        <taxon>Pleuronectes</taxon>
    </lineage>
</organism>
<sequence length="133" mass="14589">MAPVWECPDVGWQLGNRTERTSTAVPTRCLLPLFAPPLTCKQLESPGVVMKQRRGAKKVLLECEARPAGEPHQKGMNHEKRLSNRIAGHRLSTSYGLSGAAADSDWTKNDRYVTPPAARHSQHGGRGHAKARS</sequence>
<comment type="caution">
    <text evidence="2">The sequence shown here is derived from an EMBL/GenBank/DDBJ whole genome shotgun (WGS) entry which is preliminary data.</text>
</comment>
<accession>A0A9N7V3L6</accession>
<dbReference type="Proteomes" id="UP001153269">
    <property type="component" value="Unassembled WGS sequence"/>
</dbReference>
<feature type="compositionally biased region" description="Basic residues" evidence="1">
    <location>
        <begin position="120"/>
        <end position="133"/>
    </location>
</feature>
<keyword evidence="3" id="KW-1185">Reference proteome</keyword>
<reference evidence="2" key="1">
    <citation type="submission" date="2020-03" db="EMBL/GenBank/DDBJ databases">
        <authorList>
            <person name="Weist P."/>
        </authorList>
    </citation>
    <scope>NUCLEOTIDE SEQUENCE</scope>
</reference>
<evidence type="ECO:0000313" key="3">
    <source>
        <dbReference type="Proteomes" id="UP001153269"/>
    </source>
</evidence>
<name>A0A9N7V3L6_PLEPL</name>
<evidence type="ECO:0000313" key="2">
    <source>
        <dbReference type="EMBL" id="CAB1443461.1"/>
    </source>
</evidence>
<evidence type="ECO:0000256" key="1">
    <source>
        <dbReference type="SAM" id="MobiDB-lite"/>
    </source>
</evidence>